<sequence>MRNKLTLIKYCTFLILLLSQASHASDLGEGLTNQSNPILLKNKDAKYNHWNGIGKIFKDSKPLCTASLLDTRDEDNNALGPAYLLTAGHCVAQGLEHPVTDIPFEASVTFNFFIDTSDEYKSYKIQKVNWASMSTTDIAILELDTPLSTLLEDGVTPLKLAYRASKIANDILVVGAPDNLPESGLRLAACYQESTEATLVLKWWAFPNTLKNRCKGIRHGASGSPALDRETGSIVGVLFASTFVSSLDELCFNTACEVKNEKTELSPETNYSHTADYLPSCFAKGIFSTTSSSCTLEPTFNLELNDYAPLRYATVPSTGNPTVPTWGLDFSMDKPYYRFKTVRDARDCLSPHYYSDVISTIGALINTPTGRKAGMYFLCVLGVESAEQTPTAGLLRTVWISPAQLVEAEPVRMAEPIITLGADWNYNVTWRHSLPLYFNSFYYAGPTDKTNCGDIKREDYIYAYENNAVTFTAEQLPLTLCSYNNSLDSRSSAVRTDLLTLP</sequence>
<dbReference type="InterPro" id="IPR043504">
    <property type="entry name" value="Peptidase_S1_PA_chymotrypsin"/>
</dbReference>
<gene>
    <name evidence="2" type="ORF">SAMN04490185_1386</name>
</gene>
<dbReference type="InterPro" id="IPR018114">
    <property type="entry name" value="TRYPSIN_HIS"/>
</dbReference>
<dbReference type="SUPFAM" id="SSF50494">
    <property type="entry name" value="Trypsin-like serine proteases"/>
    <property type="match status" value="1"/>
</dbReference>
<name>A0A1H4SC99_9PSED</name>
<dbReference type="InterPro" id="IPR009003">
    <property type="entry name" value="Peptidase_S1_PA"/>
</dbReference>
<feature type="signal peptide" evidence="1">
    <location>
        <begin position="1"/>
        <end position="24"/>
    </location>
</feature>
<protein>
    <submittedName>
        <fullName evidence="2">Trypsin-like peptidase domain-containing protein</fullName>
    </submittedName>
</protein>
<feature type="chain" id="PRO_5010377745" evidence="1">
    <location>
        <begin position="25"/>
        <end position="502"/>
    </location>
</feature>
<evidence type="ECO:0000313" key="2">
    <source>
        <dbReference type="EMBL" id="SEC41634.1"/>
    </source>
</evidence>
<dbReference type="Proteomes" id="UP000183114">
    <property type="component" value="Unassembled WGS sequence"/>
</dbReference>
<dbReference type="GO" id="GO:0004252">
    <property type="term" value="F:serine-type endopeptidase activity"/>
    <property type="evidence" value="ECO:0007669"/>
    <property type="project" value="InterPro"/>
</dbReference>
<dbReference type="RefSeq" id="WP_074872724.1">
    <property type="nucleotide sequence ID" value="NZ_FNTF01000002.1"/>
</dbReference>
<organism evidence="2 3">
    <name type="scientific">Pseudomonas frederiksbergensis</name>
    <dbReference type="NCBI Taxonomy" id="104087"/>
    <lineage>
        <taxon>Bacteria</taxon>
        <taxon>Pseudomonadati</taxon>
        <taxon>Pseudomonadota</taxon>
        <taxon>Gammaproteobacteria</taxon>
        <taxon>Pseudomonadales</taxon>
        <taxon>Pseudomonadaceae</taxon>
        <taxon>Pseudomonas</taxon>
    </lineage>
</organism>
<dbReference type="PROSITE" id="PS00134">
    <property type="entry name" value="TRYPSIN_HIS"/>
    <property type="match status" value="1"/>
</dbReference>
<dbReference type="AlphaFoldDB" id="A0A1H4SC99"/>
<keyword evidence="1" id="KW-0732">Signal</keyword>
<dbReference type="EMBL" id="FNTF01000002">
    <property type="protein sequence ID" value="SEC41634.1"/>
    <property type="molecule type" value="Genomic_DNA"/>
</dbReference>
<dbReference type="GO" id="GO:0006508">
    <property type="term" value="P:proteolysis"/>
    <property type="evidence" value="ECO:0007669"/>
    <property type="project" value="InterPro"/>
</dbReference>
<accession>A0A1H4SC99</accession>
<reference evidence="2 3" key="1">
    <citation type="submission" date="2016-10" db="EMBL/GenBank/DDBJ databases">
        <authorList>
            <person name="de Groot N.N."/>
        </authorList>
    </citation>
    <scope>NUCLEOTIDE SEQUENCE [LARGE SCALE GENOMIC DNA]</scope>
    <source>
        <strain evidence="2 3">BS3655</strain>
    </source>
</reference>
<dbReference type="Pfam" id="PF13365">
    <property type="entry name" value="Trypsin_2"/>
    <property type="match status" value="1"/>
</dbReference>
<proteinExistence type="predicted"/>
<dbReference type="Gene3D" id="2.40.10.10">
    <property type="entry name" value="Trypsin-like serine proteases"/>
    <property type="match status" value="2"/>
</dbReference>
<evidence type="ECO:0000313" key="3">
    <source>
        <dbReference type="Proteomes" id="UP000183114"/>
    </source>
</evidence>
<evidence type="ECO:0000256" key="1">
    <source>
        <dbReference type="SAM" id="SignalP"/>
    </source>
</evidence>